<protein>
    <submittedName>
        <fullName evidence="2">Uncharacterized protein</fullName>
    </submittedName>
</protein>
<sequence>MKSEEVQLPIEKEEFQQPIEKDELPSEEPQVDPLEKMVDQVNEFSLKTVQTVTEVYNTTVGPHIEAGRQEARNLYTKTTGRNPIEDGDYLKKVARDSITSVQTTATETITKIQPPLEEAGKAVTTQLQAGVTAAGEGLQVAGNVAAETLSKLQPPLKEAGKTAFTTVQKTGEKINEISKEVITTATPVVQKIGSDAKSVYDKTTGRSADKDGEFIKHTTMEAVATTLKGVDKVVEKLSEATGRDLKHDGENIAQVVKSATSSVEDFVKKLPETLGLVDESNGAPADPFAEPVEKDVTLVNE</sequence>
<gene>
    <name evidence="2" type="ORF">HK103_005792</name>
</gene>
<accession>A0AAD5UHL8</accession>
<name>A0AAD5UHL8_9FUNG</name>
<feature type="region of interest" description="Disordered" evidence="1">
    <location>
        <begin position="277"/>
        <end position="301"/>
    </location>
</feature>
<proteinExistence type="predicted"/>
<keyword evidence="3" id="KW-1185">Reference proteome</keyword>
<evidence type="ECO:0000313" key="3">
    <source>
        <dbReference type="Proteomes" id="UP001210925"/>
    </source>
</evidence>
<dbReference type="AlphaFoldDB" id="A0AAD5UHL8"/>
<feature type="compositionally biased region" description="Basic and acidic residues" evidence="1">
    <location>
        <begin position="291"/>
        <end position="301"/>
    </location>
</feature>
<comment type="caution">
    <text evidence="2">The sequence shown here is derived from an EMBL/GenBank/DDBJ whole genome shotgun (WGS) entry which is preliminary data.</text>
</comment>
<dbReference type="Proteomes" id="UP001210925">
    <property type="component" value="Unassembled WGS sequence"/>
</dbReference>
<reference evidence="2" key="1">
    <citation type="submission" date="2020-05" db="EMBL/GenBank/DDBJ databases">
        <title>Phylogenomic resolution of chytrid fungi.</title>
        <authorList>
            <person name="Stajich J.E."/>
            <person name="Amses K."/>
            <person name="Simmons R."/>
            <person name="Seto K."/>
            <person name="Myers J."/>
            <person name="Bonds A."/>
            <person name="Quandt C.A."/>
            <person name="Barry K."/>
            <person name="Liu P."/>
            <person name="Grigoriev I."/>
            <person name="Longcore J.E."/>
            <person name="James T.Y."/>
        </authorList>
    </citation>
    <scope>NUCLEOTIDE SEQUENCE</scope>
    <source>
        <strain evidence="2">PLAUS21</strain>
    </source>
</reference>
<dbReference type="EMBL" id="JADGKB010000057">
    <property type="protein sequence ID" value="KAJ3255985.1"/>
    <property type="molecule type" value="Genomic_DNA"/>
</dbReference>
<feature type="compositionally biased region" description="Basic and acidic residues" evidence="1">
    <location>
        <begin position="1"/>
        <end position="24"/>
    </location>
</feature>
<evidence type="ECO:0000313" key="2">
    <source>
        <dbReference type="EMBL" id="KAJ3255985.1"/>
    </source>
</evidence>
<organism evidence="2 3">
    <name type="scientific">Boothiomyces macroporosus</name>
    <dbReference type="NCBI Taxonomy" id="261099"/>
    <lineage>
        <taxon>Eukaryota</taxon>
        <taxon>Fungi</taxon>
        <taxon>Fungi incertae sedis</taxon>
        <taxon>Chytridiomycota</taxon>
        <taxon>Chytridiomycota incertae sedis</taxon>
        <taxon>Chytridiomycetes</taxon>
        <taxon>Rhizophydiales</taxon>
        <taxon>Terramycetaceae</taxon>
        <taxon>Boothiomyces</taxon>
    </lineage>
</organism>
<feature type="region of interest" description="Disordered" evidence="1">
    <location>
        <begin position="1"/>
        <end position="32"/>
    </location>
</feature>
<evidence type="ECO:0000256" key="1">
    <source>
        <dbReference type="SAM" id="MobiDB-lite"/>
    </source>
</evidence>